<dbReference type="SMART" id="SM00318">
    <property type="entry name" value="SNc"/>
    <property type="match status" value="1"/>
</dbReference>
<feature type="domain" description="TNase-like" evidence="1">
    <location>
        <begin position="11"/>
        <end position="108"/>
    </location>
</feature>
<proteinExistence type="predicted"/>
<dbReference type="InterPro" id="IPR016071">
    <property type="entry name" value="Staphylococal_nuclease_OB-fold"/>
</dbReference>
<reference evidence="2" key="1">
    <citation type="submission" date="2016-01" db="EMBL/GenBank/DDBJ databases">
        <title>A eukaryotic-like serine/threonine kinase protects bacteria against viruses.</title>
        <authorList>
            <person name="Depardieu F."/>
            <person name="Didier J.-P."/>
            <person name="Bernheim A."/>
            <person name="Sherlock A."/>
            <person name="Molina H."/>
            <person name="Duclos B."/>
            <person name="Bikard D."/>
        </authorList>
    </citation>
    <scope>NUCLEOTIDE SEQUENCE [LARGE SCALE GENOMIC DNA]</scope>
</reference>
<dbReference type="InterPro" id="IPR035437">
    <property type="entry name" value="SNase_OB-fold_sf"/>
</dbReference>
<evidence type="ECO:0000259" key="1">
    <source>
        <dbReference type="PROSITE" id="PS50830"/>
    </source>
</evidence>
<dbReference type="RefSeq" id="YP_009302078.1">
    <property type="nucleotide sequence ID" value="NC_031241.1"/>
</dbReference>
<dbReference type="GeneID" id="29122925"/>
<dbReference type="PROSITE" id="PS50830">
    <property type="entry name" value="TNASE_3"/>
    <property type="match status" value="1"/>
</dbReference>
<dbReference type="EMBL" id="KU598975">
    <property type="protein sequence ID" value="AMM44622.1"/>
    <property type="molecule type" value="Genomic_DNA"/>
</dbReference>
<protein>
    <submittedName>
        <fullName evidence="2">Nuclease family protein</fullName>
    </submittedName>
</protein>
<evidence type="ECO:0000313" key="3">
    <source>
        <dbReference type="Proteomes" id="UP000202699"/>
    </source>
</evidence>
<organism evidence="2 3">
    <name type="scientific">Staphylococcus phage CNPx</name>
    <dbReference type="NCBI Taxonomy" id="1792269"/>
    <lineage>
        <taxon>Viruses</taxon>
        <taxon>Duplodnaviria</taxon>
        <taxon>Heunggongvirae</taxon>
        <taxon>Uroviricota</taxon>
        <taxon>Caudoviricetes</taxon>
        <taxon>Rockefellervirus</taxon>
        <taxon>Rockefellervirus CNPx</taxon>
    </lineage>
</organism>
<dbReference type="Gene3D" id="2.40.50.90">
    <property type="match status" value="1"/>
</dbReference>
<keyword evidence="3" id="KW-1185">Reference proteome</keyword>
<sequence length="118" mass="13736">MFEIDIKNHLYTFQAICTNVVDGDTIDILLDLGFKTTAERRVRLLNVDTPERGQENYKEATDFTKSCVENKDIYVQTYKSDVFGRYLANVWYEDGKRSLNDELRNAGLLKENSKWNEG</sequence>
<dbReference type="Proteomes" id="UP000202699">
    <property type="component" value="Segment"/>
</dbReference>
<dbReference type="Pfam" id="PF00565">
    <property type="entry name" value="SNase"/>
    <property type="match status" value="1"/>
</dbReference>
<evidence type="ECO:0000313" key="2">
    <source>
        <dbReference type="EMBL" id="AMM44622.1"/>
    </source>
</evidence>
<dbReference type="SUPFAM" id="SSF50199">
    <property type="entry name" value="Staphylococcal nuclease"/>
    <property type="match status" value="1"/>
</dbReference>
<accession>A0A141VTS9</accession>
<dbReference type="KEGG" id="vg:29122925"/>
<name>A0A141VTS9_9CAUD</name>
<dbReference type="OrthoDB" id="11376at10239"/>